<feature type="domain" description="Aminomethyltransferase C-terminal" evidence="3">
    <location>
        <begin position="294"/>
        <end position="373"/>
    </location>
</feature>
<dbReference type="PANTHER" id="PTHR43757:SF2">
    <property type="entry name" value="AMINOMETHYLTRANSFERASE, MITOCHONDRIAL"/>
    <property type="match status" value="1"/>
</dbReference>
<dbReference type="PANTHER" id="PTHR43757">
    <property type="entry name" value="AMINOMETHYLTRANSFERASE"/>
    <property type="match status" value="1"/>
</dbReference>
<evidence type="ECO:0000259" key="3">
    <source>
        <dbReference type="Pfam" id="PF08669"/>
    </source>
</evidence>
<proteinExistence type="predicted"/>
<gene>
    <name evidence="4" type="primary">AMT</name>
    <name evidence="4" type="synonym">gcvT</name>
</gene>
<keyword evidence="4" id="KW-0808">Transferase</keyword>
<dbReference type="EMBL" id="KF900548">
    <property type="protein sequence ID" value="AIE98894.1"/>
    <property type="molecule type" value="Genomic_DNA"/>
</dbReference>
<dbReference type="EC" id="2.1.2.10" evidence="4"/>
<dbReference type="Pfam" id="PF01571">
    <property type="entry name" value="GCV_T"/>
    <property type="match status" value="1"/>
</dbReference>
<organism evidence="4">
    <name type="scientific">uncultured marine group II/III euryarchaeote KM3_101_E02</name>
    <dbReference type="NCBI Taxonomy" id="1457843"/>
    <lineage>
        <taxon>Archaea</taxon>
        <taxon>Methanobacteriati</taxon>
        <taxon>Methanobacteriota</taxon>
        <taxon>environmental samples</taxon>
    </lineage>
</organism>
<dbReference type="InterPro" id="IPR028896">
    <property type="entry name" value="GcvT/YgfZ/DmdA"/>
</dbReference>
<dbReference type="SUPFAM" id="SSF103025">
    <property type="entry name" value="Folate-binding domain"/>
    <property type="match status" value="1"/>
</dbReference>
<dbReference type="Pfam" id="PF08669">
    <property type="entry name" value="GCV_T_C"/>
    <property type="match status" value="1"/>
</dbReference>
<dbReference type="Gene3D" id="3.30.1360.120">
    <property type="entry name" value="Probable tRNA modification gtpase trme, domain 1"/>
    <property type="match status" value="1"/>
</dbReference>
<dbReference type="PIRSF" id="PIRSF006487">
    <property type="entry name" value="GcvT"/>
    <property type="match status" value="1"/>
</dbReference>
<dbReference type="InterPro" id="IPR013977">
    <property type="entry name" value="GcvT_C"/>
</dbReference>
<dbReference type="InterPro" id="IPR027266">
    <property type="entry name" value="TrmE/GcvT-like"/>
</dbReference>
<evidence type="ECO:0000313" key="4">
    <source>
        <dbReference type="EMBL" id="AIE98894.1"/>
    </source>
</evidence>
<accession>A0A075G639</accession>
<dbReference type="InterPro" id="IPR006222">
    <property type="entry name" value="GCVT_N"/>
</dbReference>
<dbReference type="GO" id="GO:0004047">
    <property type="term" value="F:aminomethyltransferase activity"/>
    <property type="evidence" value="ECO:0007669"/>
    <property type="project" value="UniProtKB-EC"/>
</dbReference>
<reference evidence="4" key="1">
    <citation type="journal article" date="2014" name="Genome Biol. Evol.">
        <title>Pangenome evidence for extensive interdomain horizontal transfer affecting lineage core and shell genes in uncultured planktonic thaumarchaeota and euryarchaeota.</title>
        <authorList>
            <person name="Deschamps P."/>
            <person name="Zivanovic Y."/>
            <person name="Moreira D."/>
            <person name="Rodriguez-Valera F."/>
            <person name="Lopez-Garcia P."/>
        </authorList>
    </citation>
    <scope>NUCLEOTIDE SEQUENCE</scope>
</reference>
<sequence>MYESHLDAGARMVDFHGFELPIWYSSIQGEHLSTRAAAGLFDVSHMGFFRFSGDGVRSWLSSIATQECMNFASGRCGYTHFLDYDGHIIDDMIFAVKSETEVLGVPNASMAPVMLDWLSSLLPEDGSIAIQDMSERTSILALQGPISERILTDVIGGDNAVGRFACQDIEDNSLGIRGWIQGTGYTGERGYEIFVDNEQATLLWDALLEAGHPHGLVPVGLGARDTLRLEKGYLLSGQDFLWPGLEMNPEANLPEGFLARNTAETAVPYGLDAEHDFVGRKRVLDSLESGDRWHGLECLDRGPSPRPGHAVLSADEDDASVLGYVTSGGPSPSLGRTGIAMAYLQPISMGQEVWVQSSPRKRVRARVRRPPFV</sequence>
<dbReference type="AlphaFoldDB" id="A0A075G639"/>
<feature type="binding site" evidence="1">
    <location>
        <position position="192"/>
    </location>
    <ligand>
        <name>substrate</name>
    </ligand>
</feature>
<dbReference type="SUPFAM" id="SSF101790">
    <property type="entry name" value="Aminomethyltransferase beta-barrel domain"/>
    <property type="match status" value="1"/>
</dbReference>
<dbReference type="InterPro" id="IPR029043">
    <property type="entry name" value="GcvT/YgfZ_C"/>
</dbReference>
<feature type="domain" description="GCVT N-terminal" evidence="2">
    <location>
        <begin position="1"/>
        <end position="240"/>
    </location>
</feature>
<protein>
    <submittedName>
        <fullName evidence="4">Glycine cleavage system T protein (GcvT, AMT)</fullName>
        <ecNumber evidence="4">2.1.2.10</ecNumber>
    </submittedName>
</protein>
<name>A0A075G639_9EURY</name>
<evidence type="ECO:0000259" key="2">
    <source>
        <dbReference type="Pfam" id="PF01571"/>
    </source>
</evidence>
<evidence type="ECO:0000256" key="1">
    <source>
        <dbReference type="PIRSR" id="PIRSR006487-1"/>
    </source>
</evidence>